<proteinExistence type="predicted"/>
<keyword evidence="2" id="KW-1185">Reference proteome</keyword>
<dbReference type="GeneID" id="27678701"/>
<dbReference type="EMBL" id="JQFZ01000250">
    <property type="protein sequence ID" value="KGO53402.1"/>
    <property type="molecule type" value="Genomic_DNA"/>
</dbReference>
<accession>A0A0A2JD99</accession>
<comment type="caution">
    <text evidence="1">The sequence shown here is derived from an EMBL/GenBank/DDBJ whole genome shotgun (WGS) entry which is preliminary data.</text>
</comment>
<dbReference type="RefSeq" id="XP_016596004.1">
    <property type="nucleotide sequence ID" value="XM_016743282.1"/>
</dbReference>
<dbReference type="VEuPathDB" id="FungiDB:PEXP_069160"/>
<evidence type="ECO:0000313" key="2">
    <source>
        <dbReference type="Proteomes" id="UP000030143"/>
    </source>
</evidence>
<dbReference type="Proteomes" id="UP000030143">
    <property type="component" value="Unassembled WGS sequence"/>
</dbReference>
<evidence type="ECO:0008006" key="3">
    <source>
        <dbReference type="Google" id="ProtNLM"/>
    </source>
</evidence>
<evidence type="ECO:0000313" key="1">
    <source>
        <dbReference type="EMBL" id="KGO53402.1"/>
    </source>
</evidence>
<sequence>MADNDQDLSKILEMEATRSSAIAYEGHSRDDRNFAGHKLVVVSAEVMYSFNQTDIIDHEDLSGHRIRIWVRAGARGFRIARTTTGAGSVLRDGPAVPFDVGMEIMAPPTPVEVPGMPAAAIVAPRAASLETETRRAFATPTMSAIAAYWHRSCAGGDSYQGTNCAHFLSDTFIRAGFTELNPPNPHINARCPTTARRPVRARDMWSWFQSKARVTSRTAQRNTGWWAVFQLDESYYGGHVAVLDSDAWVYYGTAWYATWDQYLYKW</sequence>
<name>A0A0A2JD99_PENEN</name>
<organism evidence="1 2">
    <name type="scientific">Penicillium expansum</name>
    <name type="common">Blue mold rot fungus</name>
    <dbReference type="NCBI Taxonomy" id="27334"/>
    <lineage>
        <taxon>Eukaryota</taxon>
        <taxon>Fungi</taxon>
        <taxon>Dikarya</taxon>
        <taxon>Ascomycota</taxon>
        <taxon>Pezizomycotina</taxon>
        <taxon>Eurotiomycetes</taxon>
        <taxon>Eurotiomycetidae</taxon>
        <taxon>Eurotiales</taxon>
        <taxon>Aspergillaceae</taxon>
        <taxon>Penicillium</taxon>
    </lineage>
</organism>
<dbReference type="OrthoDB" id="4467627at2759"/>
<protein>
    <recommendedName>
        <fullName evidence="3">Amidase domain-containing protein</fullName>
    </recommendedName>
</protein>
<dbReference type="HOGENOM" id="CLU_976343_0_0_1"/>
<gene>
    <name evidence="1" type="ORF">PEX2_060090</name>
</gene>
<dbReference type="AlphaFoldDB" id="A0A0A2JD99"/>
<reference evidence="1 2" key="1">
    <citation type="journal article" date="2015" name="Mol. Plant Microbe Interact.">
        <title>Genome, transcriptome, and functional analyses of Penicillium expansum provide new insights into secondary metabolism and pathogenicity.</title>
        <authorList>
            <person name="Ballester A.R."/>
            <person name="Marcet-Houben M."/>
            <person name="Levin E."/>
            <person name="Sela N."/>
            <person name="Selma-Lazaro C."/>
            <person name="Carmona L."/>
            <person name="Wisniewski M."/>
            <person name="Droby S."/>
            <person name="Gonzalez-Candelas L."/>
            <person name="Gabaldon T."/>
        </authorList>
    </citation>
    <scope>NUCLEOTIDE SEQUENCE [LARGE SCALE GENOMIC DNA]</scope>
    <source>
        <strain evidence="1 2">MD-8</strain>
    </source>
</reference>